<dbReference type="Proteomes" id="UP000218387">
    <property type="component" value="Chromosome"/>
</dbReference>
<accession>A0A4P9C7S8</accession>
<protein>
    <submittedName>
        <fullName evidence="1">Uncharacterized protein</fullName>
    </submittedName>
</protein>
<sequence length="82" mass="9696">MARGIKDIRYEITDFSLSERGDPMCKFYAILHKNTPKEMEIGRNIMDTELYKENRETAINDQASFENEVFAFQDQLLNQEEN</sequence>
<reference evidence="1 2" key="1">
    <citation type="submission" date="2018-05" db="EMBL/GenBank/DDBJ databases">
        <title>Genome comparison of Eubacterium sp.</title>
        <authorList>
            <person name="Feng Y."/>
            <person name="Sanchez-Andrea I."/>
            <person name="Stams A.J.M."/>
            <person name="De Vos W.M."/>
        </authorList>
    </citation>
    <scope>NUCLEOTIDE SEQUENCE [LARGE SCALE GENOMIC DNA]</scope>
    <source>
        <strain evidence="1 2">YI</strain>
    </source>
</reference>
<dbReference type="RefSeq" id="WP_096920270.1">
    <property type="nucleotide sequence ID" value="NZ_CP029487.1"/>
</dbReference>
<evidence type="ECO:0000313" key="1">
    <source>
        <dbReference type="EMBL" id="QCT71517.1"/>
    </source>
</evidence>
<name>A0A4P9C7S8_EUBML</name>
<dbReference type="AlphaFoldDB" id="A0A4P9C7S8"/>
<keyword evidence="2" id="KW-1185">Reference proteome</keyword>
<proteinExistence type="predicted"/>
<dbReference type="EMBL" id="CP029487">
    <property type="protein sequence ID" value="QCT71517.1"/>
    <property type="molecule type" value="Genomic_DNA"/>
</dbReference>
<dbReference type="KEGG" id="emt:CPZ25_009325"/>
<organism evidence="1 2">
    <name type="scientific">Eubacterium maltosivorans</name>
    <dbReference type="NCBI Taxonomy" id="2041044"/>
    <lineage>
        <taxon>Bacteria</taxon>
        <taxon>Bacillati</taxon>
        <taxon>Bacillota</taxon>
        <taxon>Clostridia</taxon>
        <taxon>Eubacteriales</taxon>
        <taxon>Eubacteriaceae</taxon>
        <taxon>Eubacterium</taxon>
    </lineage>
</organism>
<gene>
    <name evidence="1" type="ORF">CPZ25_009325</name>
</gene>
<evidence type="ECO:0000313" key="2">
    <source>
        <dbReference type="Proteomes" id="UP000218387"/>
    </source>
</evidence>